<accession>Q9KB98</accession>
<comment type="similarity">
    <text evidence="2">Belongs to the nucleobase:cation symporter-2 (NCS2) (TC 2.A.40) family. Azg-like subfamily.</text>
</comment>
<evidence type="ECO:0000256" key="5">
    <source>
        <dbReference type="ARBA" id="ARBA00022989"/>
    </source>
</evidence>
<evidence type="ECO:0000256" key="2">
    <source>
        <dbReference type="ARBA" id="ARBA00005697"/>
    </source>
</evidence>
<keyword evidence="3" id="KW-0813">Transport</keyword>
<evidence type="ECO:0000313" key="8">
    <source>
        <dbReference type="EMBL" id="BAB05749.1"/>
    </source>
</evidence>
<reference evidence="8 9" key="1">
    <citation type="journal article" date="2000" name="Nucleic Acids Res.">
        <title>Complete genome sequence of the alkaliphilic bacterium Bacillus halodurans and genomic sequence comparison with Bacillus subtilis.</title>
        <authorList>
            <person name="Takami H."/>
            <person name="Nakasone K."/>
            <person name="Takaki Y."/>
            <person name="Maeno G."/>
            <person name="Sasaki R."/>
            <person name="Masui N."/>
            <person name="Fuji F."/>
            <person name="Hirama C."/>
            <person name="Nakamura Y."/>
            <person name="Ogasawara N."/>
            <person name="Kuhara S."/>
            <person name="Horikoshi K."/>
        </authorList>
    </citation>
    <scope>NUCLEOTIDE SEQUENCE [LARGE SCALE GENOMIC DNA]</scope>
    <source>
        <strain evidence="9">ATCC BAA-125 / DSM 18197 / FERM 7344 / JCM 9153 / C-125</strain>
    </source>
</reference>
<evidence type="ECO:0000256" key="7">
    <source>
        <dbReference type="SAM" id="Phobius"/>
    </source>
</evidence>
<dbReference type="InterPro" id="IPR045018">
    <property type="entry name" value="Azg-like"/>
</dbReference>
<dbReference type="GO" id="GO:0005886">
    <property type="term" value="C:plasma membrane"/>
    <property type="evidence" value="ECO:0007669"/>
    <property type="project" value="TreeGrafter"/>
</dbReference>
<keyword evidence="9" id="KW-1185">Reference proteome</keyword>
<dbReference type="EMBL" id="BA000004">
    <property type="protein sequence ID" value="BAB05749.1"/>
    <property type="molecule type" value="Genomic_DNA"/>
</dbReference>
<dbReference type="STRING" id="272558.gene:10727928"/>
<evidence type="ECO:0000313" key="9">
    <source>
        <dbReference type="Proteomes" id="UP000001258"/>
    </source>
</evidence>
<dbReference type="Pfam" id="PF00860">
    <property type="entry name" value="Xan_ur_permease"/>
    <property type="match status" value="1"/>
</dbReference>
<name>Q9KB98_HALH5</name>
<keyword evidence="4 7" id="KW-0812">Transmembrane</keyword>
<evidence type="ECO:0000256" key="4">
    <source>
        <dbReference type="ARBA" id="ARBA00022692"/>
    </source>
</evidence>
<dbReference type="InterPro" id="IPR006043">
    <property type="entry name" value="NCS2"/>
</dbReference>
<comment type="subcellular location">
    <subcellularLocation>
        <location evidence="1">Membrane</location>
        <topology evidence="1">Multi-pass membrane protein</topology>
    </subcellularLocation>
</comment>
<feature type="transmembrane region" description="Helical" evidence="7">
    <location>
        <begin position="77"/>
        <end position="98"/>
    </location>
</feature>
<dbReference type="Proteomes" id="UP000001258">
    <property type="component" value="Chromosome"/>
</dbReference>
<dbReference type="KEGG" id="bha:BH2030"/>
<feature type="transmembrane region" description="Helical" evidence="7">
    <location>
        <begin position="49"/>
        <end position="70"/>
    </location>
</feature>
<dbReference type="PANTHER" id="PTHR43337:SF2">
    <property type="entry name" value="XANTHINE_URACIL PERMEASE"/>
    <property type="match status" value="1"/>
</dbReference>
<feature type="transmembrane region" description="Helical" evidence="7">
    <location>
        <begin position="414"/>
        <end position="431"/>
    </location>
</feature>
<proteinExistence type="inferred from homology"/>
<evidence type="ECO:0000256" key="3">
    <source>
        <dbReference type="ARBA" id="ARBA00022448"/>
    </source>
</evidence>
<dbReference type="PANTHER" id="PTHR43337">
    <property type="entry name" value="XANTHINE/URACIL PERMEASE C887.17-RELATED"/>
    <property type="match status" value="1"/>
</dbReference>
<dbReference type="eggNOG" id="COG2252">
    <property type="taxonomic scope" value="Bacteria"/>
</dbReference>
<feature type="transmembrane region" description="Helical" evidence="7">
    <location>
        <begin position="172"/>
        <end position="191"/>
    </location>
</feature>
<feature type="transmembrane region" description="Helical" evidence="7">
    <location>
        <begin position="237"/>
        <end position="260"/>
    </location>
</feature>
<gene>
    <name evidence="8" type="ordered locus">BH2030</name>
</gene>
<dbReference type="HOGENOM" id="CLU_024508_0_1_9"/>
<protein>
    <submittedName>
        <fullName evidence="8">BH2030 protein</fullName>
    </submittedName>
</protein>
<feature type="transmembrane region" description="Helical" evidence="7">
    <location>
        <begin position="373"/>
        <end position="402"/>
    </location>
</feature>
<dbReference type="GO" id="GO:0005345">
    <property type="term" value="F:purine nucleobase transmembrane transporter activity"/>
    <property type="evidence" value="ECO:0007669"/>
    <property type="project" value="TreeGrafter"/>
</dbReference>
<sequence length="432" mass="46056">MMVKWMKNYFDLPGHETTLKREFLAGLISFITIVYIIAVNGAILSESGIPLEAAIIATIITSFVGCWLMGFWANAPIILVPGMGINAMFSYTLVHSMGLTWQEALAVVVISGLIVTIISFTQLAQLLLDSIPSSLKHGITVGLGLFLALIGLEKGGLITRGENSLLALGDLSSPFVIATLMSVVLAVALFMRNVPGNFLISIIAGTSIAAVLGVISFDELSTWTVPLDQYPSLFGAISFSGFSSFSFFVAVFSLTMVLLFENIGLINGHLNMTNRPEKFSRSFQANGVSIFTSGIFGTSPTVATVETTAGIAAGGRTGVTAIVTGSLFLLSLFAIPLVKLIPGSAIAPVLMIIGGLMVQQVKQIDFQDFSEGFPAFLVIVMIPFSYSIADGIAFGFIAYPLVKFALGKAKEVPIPLYVIATLFFLTFVAHVY</sequence>
<dbReference type="PIR" id="F83903">
    <property type="entry name" value="F83903"/>
</dbReference>
<evidence type="ECO:0000256" key="6">
    <source>
        <dbReference type="ARBA" id="ARBA00023136"/>
    </source>
</evidence>
<dbReference type="AlphaFoldDB" id="Q9KB98"/>
<organism evidence="8 9">
    <name type="scientific">Halalkalibacterium halodurans (strain ATCC BAA-125 / DSM 18197 / FERM 7344 / JCM 9153 / C-125)</name>
    <name type="common">Bacillus halodurans</name>
    <dbReference type="NCBI Taxonomy" id="272558"/>
    <lineage>
        <taxon>Bacteria</taxon>
        <taxon>Bacillati</taxon>
        <taxon>Bacillota</taxon>
        <taxon>Bacilli</taxon>
        <taxon>Bacillales</taxon>
        <taxon>Bacillaceae</taxon>
        <taxon>Halalkalibacterium (ex Joshi et al. 2022)</taxon>
    </lineage>
</organism>
<keyword evidence="6 7" id="KW-0472">Membrane</keyword>
<evidence type="ECO:0000256" key="1">
    <source>
        <dbReference type="ARBA" id="ARBA00004141"/>
    </source>
</evidence>
<feature type="transmembrane region" description="Helical" evidence="7">
    <location>
        <begin position="104"/>
        <end position="128"/>
    </location>
</feature>
<keyword evidence="5 7" id="KW-1133">Transmembrane helix</keyword>
<feature type="transmembrane region" description="Helical" evidence="7">
    <location>
        <begin position="23"/>
        <end position="43"/>
    </location>
</feature>
<feature type="transmembrane region" description="Helical" evidence="7">
    <location>
        <begin position="281"/>
        <end position="299"/>
    </location>
</feature>
<feature type="transmembrane region" description="Helical" evidence="7">
    <location>
        <begin position="198"/>
        <end position="217"/>
    </location>
</feature>